<gene>
    <name evidence="1" type="ORF">HMPREF3293_00107</name>
</gene>
<dbReference type="KEGG" id="cmiu:B1H56_14405"/>
<accession>A0A136Q8N8</accession>
<evidence type="ECO:0000313" key="2">
    <source>
        <dbReference type="Proteomes" id="UP000070366"/>
    </source>
</evidence>
<comment type="caution">
    <text evidence="1">The sequence shown here is derived from an EMBL/GenBank/DDBJ whole genome shotgun (WGS) entry which is preliminary data.</text>
</comment>
<dbReference type="AlphaFoldDB" id="A0A136Q8N8"/>
<dbReference type="OrthoDB" id="5355596at2"/>
<organism evidence="1 2">
    <name type="scientific">Christensenella minuta</name>
    <dbReference type="NCBI Taxonomy" id="626937"/>
    <lineage>
        <taxon>Bacteria</taxon>
        <taxon>Bacillati</taxon>
        <taxon>Bacillota</taxon>
        <taxon>Clostridia</taxon>
        <taxon>Christensenellales</taxon>
        <taxon>Christensenellaceae</taxon>
        <taxon>Christensenella</taxon>
    </lineage>
</organism>
<dbReference type="Proteomes" id="UP000070366">
    <property type="component" value="Unassembled WGS sequence"/>
</dbReference>
<reference evidence="1 2" key="1">
    <citation type="submission" date="2016-02" db="EMBL/GenBank/DDBJ databases">
        <authorList>
            <person name="Wen L."/>
            <person name="He K."/>
            <person name="Yang H."/>
        </authorList>
    </citation>
    <scope>NUCLEOTIDE SEQUENCE [LARGE SCALE GENOMIC DNA]</scope>
    <source>
        <strain evidence="1 2">DSM 22607</strain>
    </source>
</reference>
<protein>
    <submittedName>
        <fullName evidence="1">Uncharacterized protein</fullName>
    </submittedName>
</protein>
<dbReference type="EMBL" id="LSZW01000005">
    <property type="protein sequence ID" value="KXK67040.1"/>
    <property type="molecule type" value="Genomic_DNA"/>
</dbReference>
<keyword evidence="2" id="KW-1185">Reference proteome</keyword>
<proteinExistence type="predicted"/>
<sequence length="126" mass="14865">MKFSEKEFGKYVLDYMVCLYEAQKQGDAETPTLFGFWRWLDERKQCSFHTVRRCFDEYWADMKKEFNELRADLLVNGGAKGVYNVTMVIFALKNWCGWKDRKEQSVEVSGNMSLESKLKALEGDKF</sequence>
<dbReference type="STRING" id="626937.HMPREF3293_00107"/>
<name>A0A136Q8N8_9FIRM</name>
<evidence type="ECO:0000313" key="1">
    <source>
        <dbReference type="EMBL" id="KXK67040.1"/>
    </source>
</evidence>